<dbReference type="InterPro" id="IPR016169">
    <property type="entry name" value="FAD-bd_PCMH_sub2"/>
</dbReference>
<feature type="domain" description="FAD-binding PCMH-type" evidence="2">
    <location>
        <begin position="1"/>
        <end position="223"/>
    </location>
</feature>
<comment type="caution">
    <text evidence="3">The sequence shown here is derived from an EMBL/GenBank/DDBJ whole genome shotgun (WGS) entry which is preliminary data.</text>
</comment>
<dbReference type="InterPro" id="IPR051312">
    <property type="entry name" value="Diverse_Substr_Oxidored"/>
</dbReference>
<keyword evidence="4" id="KW-1185">Reference proteome</keyword>
<dbReference type="Pfam" id="PF03450">
    <property type="entry name" value="CO_deh_flav_C"/>
    <property type="match status" value="1"/>
</dbReference>
<evidence type="ECO:0000256" key="1">
    <source>
        <dbReference type="ARBA" id="ARBA00023002"/>
    </source>
</evidence>
<dbReference type="InterPro" id="IPR036683">
    <property type="entry name" value="CO_DH_flav_C_dom_sf"/>
</dbReference>
<reference evidence="3 4" key="1">
    <citation type="submission" date="2021-01" db="EMBL/GenBank/DDBJ databases">
        <title>WGS of actinomycetes isolated from Thailand.</title>
        <authorList>
            <person name="Thawai C."/>
        </authorList>
    </citation>
    <scope>NUCLEOTIDE SEQUENCE [LARGE SCALE GENOMIC DNA]</scope>
    <source>
        <strain evidence="3 4">CA1R205</strain>
    </source>
</reference>
<dbReference type="InterPro" id="IPR036318">
    <property type="entry name" value="FAD-bd_PCMH-like_sf"/>
</dbReference>
<dbReference type="InterPro" id="IPR016166">
    <property type="entry name" value="FAD-bd_PCMH"/>
</dbReference>
<dbReference type="InterPro" id="IPR002346">
    <property type="entry name" value="Mopterin_DH_FAD-bd"/>
</dbReference>
<dbReference type="SUPFAM" id="SSF55447">
    <property type="entry name" value="CO dehydrogenase flavoprotein C-terminal domain-like"/>
    <property type="match status" value="1"/>
</dbReference>
<evidence type="ECO:0000259" key="2">
    <source>
        <dbReference type="PROSITE" id="PS51387"/>
    </source>
</evidence>
<dbReference type="InterPro" id="IPR005107">
    <property type="entry name" value="CO_DH_flav_C"/>
</dbReference>
<accession>A0ABS1NC90</accession>
<name>A0ABS1NC90_9ACTN</name>
<dbReference type="InterPro" id="IPR016167">
    <property type="entry name" value="FAD-bd_PCMH_sub1"/>
</dbReference>
<keyword evidence="1" id="KW-0560">Oxidoreductase</keyword>
<sequence length="332" mass="35016">MKPFAYERATAPEAAATRVTDTADAMYLAGGTNLVDLMKLGVAEPTLLVDITGLPYDSIEHRADGSVLIGSLVSNSVLSGDRGIRRRFPAVAEAVLAGASGQLRTRATTGGNLLQRTRCVYFQDVTKACNKREPGSGCSALEGSHRDLAVLGTSDACVATHPSDMAVPMAALDAVVHLRRAGGDTRSVPLTDFYLLPGDTPERETVLEAGELITGVELPPPPAGAAMCYRKVRDRWSYAFALVSVAAVAATGPDGTLSEIRLALGGVAPLPWRARRAEEQLAGRRPTEEALRSAARAEFASARPLPRNAFKIDLAVDLITATVLELVGGEGR</sequence>
<dbReference type="RefSeq" id="WP_201874936.1">
    <property type="nucleotide sequence ID" value="NZ_JAERRF010000006.1"/>
</dbReference>
<proteinExistence type="predicted"/>
<dbReference type="SUPFAM" id="SSF56176">
    <property type="entry name" value="FAD-binding/transporter-associated domain-like"/>
    <property type="match status" value="1"/>
</dbReference>
<dbReference type="Gene3D" id="3.30.390.50">
    <property type="entry name" value="CO dehydrogenase flavoprotein, C-terminal domain"/>
    <property type="match status" value="1"/>
</dbReference>
<organism evidence="3 4">
    <name type="scientific">Streptomyces coffeae</name>
    <dbReference type="NCBI Taxonomy" id="621382"/>
    <lineage>
        <taxon>Bacteria</taxon>
        <taxon>Bacillati</taxon>
        <taxon>Actinomycetota</taxon>
        <taxon>Actinomycetes</taxon>
        <taxon>Kitasatosporales</taxon>
        <taxon>Streptomycetaceae</taxon>
        <taxon>Streptomyces</taxon>
    </lineage>
</organism>
<evidence type="ECO:0000313" key="3">
    <source>
        <dbReference type="EMBL" id="MBL1097544.1"/>
    </source>
</evidence>
<evidence type="ECO:0000313" key="4">
    <source>
        <dbReference type="Proteomes" id="UP000634229"/>
    </source>
</evidence>
<dbReference type="PANTHER" id="PTHR42659:SF1">
    <property type="entry name" value="OXIDOREDUCTASE"/>
    <property type="match status" value="1"/>
</dbReference>
<dbReference type="SMART" id="SM01092">
    <property type="entry name" value="CO_deh_flav_C"/>
    <property type="match status" value="1"/>
</dbReference>
<dbReference type="Proteomes" id="UP000634229">
    <property type="component" value="Unassembled WGS sequence"/>
</dbReference>
<dbReference type="Gene3D" id="3.30.43.10">
    <property type="entry name" value="Uridine Diphospho-n-acetylenolpyruvylglucosamine Reductase, domain 2"/>
    <property type="match status" value="1"/>
</dbReference>
<dbReference type="Pfam" id="PF00941">
    <property type="entry name" value="FAD_binding_5"/>
    <property type="match status" value="1"/>
</dbReference>
<dbReference type="PROSITE" id="PS51387">
    <property type="entry name" value="FAD_PCMH"/>
    <property type="match status" value="1"/>
</dbReference>
<dbReference type="PANTHER" id="PTHR42659">
    <property type="entry name" value="XANTHINE DEHYDROGENASE SUBUNIT C-RELATED"/>
    <property type="match status" value="1"/>
</dbReference>
<gene>
    <name evidence="3" type="ORF">JK363_12795</name>
</gene>
<dbReference type="EMBL" id="JAERRF010000006">
    <property type="protein sequence ID" value="MBL1097544.1"/>
    <property type="molecule type" value="Genomic_DNA"/>
</dbReference>
<protein>
    <submittedName>
        <fullName evidence="3">Xanthine dehydrogenase family protein subunit M</fullName>
    </submittedName>
</protein>
<dbReference type="Gene3D" id="3.30.465.10">
    <property type="match status" value="2"/>
</dbReference>